<organism evidence="1 2">
    <name type="scientific">Mangrovihabitans endophyticus</name>
    <dbReference type="NCBI Taxonomy" id="1751298"/>
    <lineage>
        <taxon>Bacteria</taxon>
        <taxon>Bacillati</taxon>
        <taxon>Actinomycetota</taxon>
        <taxon>Actinomycetes</taxon>
        <taxon>Micromonosporales</taxon>
        <taxon>Micromonosporaceae</taxon>
        <taxon>Mangrovihabitans</taxon>
    </lineage>
</organism>
<keyword evidence="2" id="KW-1185">Reference proteome</keyword>
<reference evidence="1" key="2">
    <citation type="submission" date="2020-09" db="EMBL/GenBank/DDBJ databases">
        <authorList>
            <person name="Sun Q."/>
            <person name="Zhou Y."/>
        </authorList>
    </citation>
    <scope>NUCLEOTIDE SEQUENCE</scope>
    <source>
        <strain evidence="1">CGMCC 4.7299</strain>
    </source>
</reference>
<reference evidence="1" key="1">
    <citation type="journal article" date="2014" name="Int. J. Syst. Evol. Microbiol.">
        <title>Complete genome sequence of Corynebacterium casei LMG S-19264T (=DSM 44701T), isolated from a smear-ripened cheese.</title>
        <authorList>
            <consortium name="US DOE Joint Genome Institute (JGI-PGF)"/>
            <person name="Walter F."/>
            <person name="Albersmeier A."/>
            <person name="Kalinowski J."/>
            <person name="Ruckert C."/>
        </authorList>
    </citation>
    <scope>NUCLEOTIDE SEQUENCE</scope>
    <source>
        <strain evidence="1">CGMCC 4.7299</strain>
    </source>
</reference>
<proteinExistence type="predicted"/>
<accession>A0A8J3C2F7</accession>
<sequence length="91" mass="10145">MHPGMAAPQRVARDAARITAPLLLHVQRDDEIFPEAGQLELFDRIASRTKYLCLEAGSHTHTPPAAVAGWRTFIAERLKDGSRESWESPPQ</sequence>
<evidence type="ECO:0000313" key="1">
    <source>
        <dbReference type="EMBL" id="GGL08834.1"/>
    </source>
</evidence>
<dbReference type="InterPro" id="IPR029058">
    <property type="entry name" value="AB_hydrolase_fold"/>
</dbReference>
<dbReference type="AlphaFoldDB" id="A0A8J3C2F7"/>
<dbReference type="Proteomes" id="UP000656042">
    <property type="component" value="Unassembled WGS sequence"/>
</dbReference>
<dbReference type="EMBL" id="BMMX01000031">
    <property type="protein sequence ID" value="GGL08834.1"/>
    <property type="molecule type" value="Genomic_DNA"/>
</dbReference>
<evidence type="ECO:0000313" key="2">
    <source>
        <dbReference type="Proteomes" id="UP000656042"/>
    </source>
</evidence>
<name>A0A8J3C2F7_9ACTN</name>
<comment type="caution">
    <text evidence="1">The sequence shown here is derived from an EMBL/GenBank/DDBJ whole genome shotgun (WGS) entry which is preliminary data.</text>
</comment>
<gene>
    <name evidence="1" type="ORF">GCM10012284_49340</name>
</gene>
<protein>
    <submittedName>
        <fullName evidence="1">Uncharacterized protein</fullName>
    </submittedName>
</protein>
<dbReference type="SUPFAM" id="SSF53474">
    <property type="entry name" value="alpha/beta-Hydrolases"/>
    <property type="match status" value="1"/>
</dbReference>
<dbReference type="Gene3D" id="3.40.50.1820">
    <property type="entry name" value="alpha/beta hydrolase"/>
    <property type="match status" value="1"/>
</dbReference>